<evidence type="ECO:0000256" key="7">
    <source>
        <dbReference type="ARBA" id="ARBA00023136"/>
    </source>
</evidence>
<evidence type="ECO:0000256" key="5">
    <source>
        <dbReference type="ARBA" id="ARBA00022692"/>
    </source>
</evidence>
<comment type="similarity">
    <text evidence="8">Belongs to the TsuA/YedE (TC 9.B.102) family.</text>
</comment>
<sequence>MTLARQSLPVLASAAGLIAVAGLAWNAAGIKLALATLVGGLAGIGLYHAAFGFTAAWRRIVTEGRGTGLRAQFLLIALTILVSYPLIAWNGAYAWVQPMNVGMLVGAFMFGAGMQFGGGCGSGTLFTVGGGSTRMVITLIFFIIGTMIGVAHLPFWRSLPSAGRYSLVESLGVFPALAIMLAVLAALAWATVWYERRRHGGLEPARRTGSIVSGPWSPWLGAVSLAVVGALTFVVLNRPWGITQAFGLWGAKIGDAVGVPRESWIMAPWSDQTLARSVFADSTSVMDFGIVLGALGAAGLAGRFAPVWRLSFEQVWTAVLGGLMMGYGARLAYGCNIGGYLGGLASGSLHGWVWGAAAFAGSSMVAWLRMPRPPIPRAARA</sequence>
<feature type="transmembrane region" description="Helical" evidence="9">
    <location>
        <begin position="288"/>
        <end position="308"/>
    </location>
</feature>
<evidence type="ECO:0000256" key="8">
    <source>
        <dbReference type="ARBA" id="ARBA00035655"/>
    </source>
</evidence>
<evidence type="ECO:0000256" key="9">
    <source>
        <dbReference type="SAM" id="Phobius"/>
    </source>
</evidence>
<comment type="caution">
    <text evidence="10">The sequence shown here is derived from an EMBL/GenBank/DDBJ whole genome shotgun (WGS) entry which is preliminary data.</text>
</comment>
<dbReference type="Pfam" id="PF04143">
    <property type="entry name" value="Sulf_transp"/>
    <property type="match status" value="1"/>
</dbReference>
<dbReference type="EMBL" id="WIND01000004">
    <property type="protein sequence ID" value="MSU89450.1"/>
    <property type="molecule type" value="Genomic_DNA"/>
</dbReference>
<keyword evidence="11" id="KW-1185">Reference proteome</keyword>
<feature type="transmembrane region" description="Helical" evidence="9">
    <location>
        <begin position="173"/>
        <end position="195"/>
    </location>
</feature>
<keyword evidence="3" id="KW-1003">Cell membrane</keyword>
<evidence type="ECO:0000256" key="3">
    <source>
        <dbReference type="ARBA" id="ARBA00022475"/>
    </source>
</evidence>
<evidence type="ECO:0000256" key="1">
    <source>
        <dbReference type="ARBA" id="ARBA00004429"/>
    </source>
</evidence>
<dbReference type="GO" id="GO:0005886">
    <property type="term" value="C:plasma membrane"/>
    <property type="evidence" value="ECO:0007669"/>
    <property type="project" value="UniProtKB-SubCell"/>
</dbReference>
<keyword evidence="7 9" id="KW-0472">Membrane</keyword>
<evidence type="ECO:0000313" key="10">
    <source>
        <dbReference type="EMBL" id="MSU89450.1"/>
    </source>
</evidence>
<evidence type="ECO:0000313" key="11">
    <source>
        <dbReference type="Proteomes" id="UP000474957"/>
    </source>
</evidence>
<name>A0A6L5Z001_9RHOB</name>
<evidence type="ECO:0000256" key="2">
    <source>
        <dbReference type="ARBA" id="ARBA00022448"/>
    </source>
</evidence>
<comment type="subcellular location">
    <subcellularLocation>
        <location evidence="1">Cell inner membrane</location>
        <topology evidence="1">Multi-pass membrane protein</topology>
    </subcellularLocation>
</comment>
<evidence type="ECO:0000256" key="6">
    <source>
        <dbReference type="ARBA" id="ARBA00022989"/>
    </source>
</evidence>
<feature type="transmembrane region" description="Helical" evidence="9">
    <location>
        <begin position="135"/>
        <end position="153"/>
    </location>
</feature>
<organism evidence="10 11">
    <name type="scientific">Halovulum marinum</name>
    <dbReference type="NCBI Taxonomy" id="2662447"/>
    <lineage>
        <taxon>Bacteria</taxon>
        <taxon>Pseudomonadati</taxon>
        <taxon>Pseudomonadota</taxon>
        <taxon>Alphaproteobacteria</taxon>
        <taxon>Rhodobacterales</taxon>
        <taxon>Paracoccaceae</taxon>
        <taxon>Halovulum</taxon>
    </lineage>
</organism>
<reference evidence="10 11" key="1">
    <citation type="submission" date="2019-10" db="EMBL/GenBank/DDBJ databases">
        <title>Cognatihalovulum marinum gen. nov. sp. nov., a new member of the family Rhodobacteraceae isolated from deep seawater of the Northwest Indian Ocean.</title>
        <authorList>
            <person name="Ruan C."/>
            <person name="Wang J."/>
            <person name="Zheng X."/>
            <person name="Song L."/>
            <person name="Zhu Y."/>
            <person name="Huang Y."/>
            <person name="Lu Z."/>
            <person name="Du W."/>
            <person name="Huang L."/>
            <person name="Dai X."/>
        </authorList>
    </citation>
    <scope>NUCLEOTIDE SEQUENCE [LARGE SCALE GENOMIC DNA]</scope>
    <source>
        <strain evidence="10 11">2CG4</strain>
    </source>
</reference>
<dbReference type="InterPro" id="IPR007272">
    <property type="entry name" value="Sulf_transp_TsuA/YedE"/>
</dbReference>
<feature type="transmembrane region" description="Helical" evidence="9">
    <location>
        <begin position="101"/>
        <end position="128"/>
    </location>
</feature>
<keyword evidence="2" id="KW-0813">Transport</keyword>
<dbReference type="RefSeq" id="WP_154445934.1">
    <property type="nucleotide sequence ID" value="NZ_WIND01000004.1"/>
</dbReference>
<feature type="transmembrane region" description="Helical" evidence="9">
    <location>
        <begin position="69"/>
        <end position="89"/>
    </location>
</feature>
<dbReference type="AlphaFoldDB" id="A0A6L5Z001"/>
<feature type="transmembrane region" description="Helical" evidence="9">
    <location>
        <begin position="34"/>
        <end position="57"/>
    </location>
</feature>
<feature type="transmembrane region" description="Helical" evidence="9">
    <location>
        <begin position="315"/>
        <end position="332"/>
    </location>
</feature>
<keyword evidence="6 9" id="KW-1133">Transmembrane helix</keyword>
<dbReference type="Proteomes" id="UP000474957">
    <property type="component" value="Unassembled WGS sequence"/>
</dbReference>
<feature type="transmembrane region" description="Helical" evidence="9">
    <location>
        <begin position="352"/>
        <end position="370"/>
    </location>
</feature>
<keyword evidence="5 9" id="KW-0812">Transmembrane</keyword>
<protein>
    <submittedName>
        <fullName evidence="10">YeeE/YedE family protein</fullName>
    </submittedName>
</protein>
<keyword evidence="4" id="KW-0997">Cell inner membrane</keyword>
<dbReference type="PANTHER" id="PTHR30574:SF1">
    <property type="entry name" value="SULPHUR TRANSPORT DOMAIN-CONTAINING PROTEIN"/>
    <property type="match status" value="1"/>
</dbReference>
<accession>A0A6L5Z001</accession>
<gene>
    <name evidence="10" type="ORF">GE300_07450</name>
</gene>
<proteinExistence type="inferred from homology"/>
<feature type="transmembrane region" description="Helical" evidence="9">
    <location>
        <begin position="216"/>
        <end position="236"/>
    </location>
</feature>
<evidence type="ECO:0000256" key="4">
    <source>
        <dbReference type="ARBA" id="ARBA00022519"/>
    </source>
</evidence>
<dbReference type="PANTHER" id="PTHR30574">
    <property type="entry name" value="INNER MEMBRANE PROTEIN YEDE"/>
    <property type="match status" value="1"/>
</dbReference>